<gene>
    <name evidence="2" type="ORF">PGUG_03157</name>
</gene>
<keyword evidence="1" id="KW-1133">Transmembrane helix</keyword>
<feature type="transmembrane region" description="Helical" evidence="1">
    <location>
        <begin position="95"/>
        <end position="117"/>
    </location>
</feature>
<evidence type="ECO:0008006" key="4">
    <source>
        <dbReference type="Google" id="ProtNLM"/>
    </source>
</evidence>
<evidence type="ECO:0000313" key="2">
    <source>
        <dbReference type="EMBL" id="EDK39059.1"/>
    </source>
</evidence>
<dbReference type="AlphaFoldDB" id="A5DIQ6"/>
<keyword evidence="1" id="KW-0812">Transmembrane</keyword>
<dbReference type="HOGENOM" id="CLU_1723051_0_0_1"/>
<dbReference type="EMBL" id="CH408157">
    <property type="protein sequence ID" value="EDK39059.1"/>
    <property type="molecule type" value="Genomic_DNA"/>
</dbReference>
<evidence type="ECO:0000256" key="1">
    <source>
        <dbReference type="SAM" id="Phobius"/>
    </source>
</evidence>
<reference evidence="2 3" key="1">
    <citation type="journal article" date="2009" name="Nature">
        <title>Evolution of pathogenicity and sexual reproduction in eight Candida genomes.</title>
        <authorList>
            <person name="Butler G."/>
            <person name="Rasmussen M.D."/>
            <person name="Lin M.F."/>
            <person name="Santos M.A."/>
            <person name="Sakthikumar S."/>
            <person name="Munro C.A."/>
            <person name="Rheinbay E."/>
            <person name="Grabherr M."/>
            <person name="Forche A."/>
            <person name="Reedy J.L."/>
            <person name="Agrafioti I."/>
            <person name="Arnaud M.B."/>
            <person name="Bates S."/>
            <person name="Brown A.J."/>
            <person name="Brunke S."/>
            <person name="Costanzo M.C."/>
            <person name="Fitzpatrick D.A."/>
            <person name="de Groot P.W."/>
            <person name="Harris D."/>
            <person name="Hoyer L.L."/>
            <person name="Hube B."/>
            <person name="Klis F.M."/>
            <person name="Kodira C."/>
            <person name="Lennard N."/>
            <person name="Logue M.E."/>
            <person name="Martin R."/>
            <person name="Neiman A.M."/>
            <person name="Nikolaou E."/>
            <person name="Quail M.A."/>
            <person name="Quinn J."/>
            <person name="Santos M.C."/>
            <person name="Schmitzberger F.F."/>
            <person name="Sherlock G."/>
            <person name="Shah P."/>
            <person name="Silverstein K.A."/>
            <person name="Skrzypek M.S."/>
            <person name="Soll D."/>
            <person name="Staggs R."/>
            <person name="Stansfield I."/>
            <person name="Stumpf M.P."/>
            <person name="Sudbery P.E."/>
            <person name="Srikantha T."/>
            <person name="Zeng Q."/>
            <person name="Berman J."/>
            <person name="Berriman M."/>
            <person name="Heitman J."/>
            <person name="Gow N.A."/>
            <person name="Lorenz M.C."/>
            <person name="Birren B.W."/>
            <person name="Kellis M."/>
            <person name="Cuomo C.A."/>
        </authorList>
    </citation>
    <scope>NUCLEOTIDE SEQUENCE [LARGE SCALE GENOMIC DNA]</scope>
    <source>
        <strain evidence="3">ATCC 6260 / CBS 566 / DSM 6381 / JCM 1539 / NBRC 10279 / NRRL Y-324</strain>
    </source>
</reference>
<keyword evidence="1" id="KW-0472">Membrane</keyword>
<accession>A5DIQ6</accession>
<dbReference type="RefSeq" id="XP_001485428.1">
    <property type="nucleotide sequence ID" value="XM_001485378.1"/>
</dbReference>
<keyword evidence="3" id="KW-1185">Reference proteome</keyword>
<organism evidence="2 3">
    <name type="scientific">Meyerozyma guilliermondii (strain ATCC 6260 / CBS 566 / DSM 6381 / JCM 1539 / NBRC 10279 / NRRL Y-324)</name>
    <name type="common">Yeast</name>
    <name type="synonym">Candida guilliermondii</name>
    <dbReference type="NCBI Taxonomy" id="294746"/>
    <lineage>
        <taxon>Eukaryota</taxon>
        <taxon>Fungi</taxon>
        <taxon>Dikarya</taxon>
        <taxon>Ascomycota</taxon>
        <taxon>Saccharomycotina</taxon>
        <taxon>Pichiomycetes</taxon>
        <taxon>Debaryomycetaceae</taxon>
        <taxon>Meyerozyma</taxon>
    </lineage>
</organism>
<protein>
    <recommendedName>
        <fullName evidence="4">PRA1 family protein</fullName>
    </recommendedName>
</protein>
<dbReference type="VEuPathDB" id="FungiDB:PGUG_03157"/>
<dbReference type="InParanoid" id="A5DIQ6"/>
<feature type="transmembrane region" description="Helical" evidence="1">
    <location>
        <begin position="64"/>
        <end position="83"/>
    </location>
</feature>
<evidence type="ECO:0000313" key="3">
    <source>
        <dbReference type="Proteomes" id="UP000001997"/>
    </source>
</evidence>
<dbReference type="GeneID" id="5127247"/>
<proteinExistence type="predicted"/>
<dbReference type="Proteomes" id="UP000001997">
    <property type="component" value="Unassembled WGS sequence"/>
</dbReference>
<feature type="transmembrane region" description="Helical" evidence="1">
    <location>
        <begin position="40"/>
        <end position="58"/>
    </location>
</feature>
<name>A5DIQ6_PICGU</name>
<dbReference type="OrthoDB" id="10306622at2759"/>
<sequence>MRRRVDSIITELSGGPIDHDDQQYLVEQFTKQTSESYFKFRRYFTILLAIEVPILSFVAKNPYLRLLTLLSVLLTAFLTNAIFPRWRSSYYAANFAGCFLFVYLAWCMGAQSLWILLPVINMATMVMMESTNSNVIEEIDRLREKTYKLKTA</sequence>
<dbReference type="KEGG" id="pgu:PGUG_03157"/>